<evidence type="ECO:0000313" key="2">
    <source>
        <dbReference type="EMBL" id="TRX92154.1"/>
    </source>
</evidence>
<protein>
    <submittedName>
        <fullName evidence="2">Uncharacterized protein</fullName>
    </submittedName>
</protein>
<keyword evidence="3" id="KW-1185">Reference proteome</keyword>
<feature type="region of interest" description="Disordered" evidence="1">
    <location>
        <begin position="1"/>
        <end position="50"/>
    </location>
</feature>
<comment type="caution">
    <text evidence="2">The sequence shown here is derived from an EMBL/GenBank/DDBJ whole genome shotgun (WGS) entry which is preliminary data.</text>
</comment>
<accession>A0A553HW19</accession>
<dbReference type="AlphaFoldDB" id="A0A553HW19"/>
<dbReference type="EMBL" id="VFLP01000039">
    <property type="protein sequence ID" value="TRX92154.1"/>
    <property type="molecule type" value="Genomic_DNA"/>
</dbReference>
<reference evidence="3" key="1">
    <citation type="submission" date="2019-06" db="EMBL/GenBank/DDBJ databases">
        <title>Draft genome sequence of the griseofulvin-producing fungus Xylaria cubensis strain G536.</title>
        <authorList>
            <person name="Mead M.E."/>
            <person name="Raja H.A."/>
            <person name="Steenwyk J.L."/>
            <person name="Knowles S.L."/>
            <person name="Oberlies N.H."/>
            <person name="Rokas A."/>
        </authorList>
    </citation>
    <scope>NUCLEOTIDE SEQUENCE [LARGE SCALE GENOMIC DNA]</scope>
    <source>
        <strain evidence="3">G536</strain>
    </source>
</reference>
<sequence>MDPLAIYHLYREEVPDTSQSLSGGSEENNTQTSSGDAAANKEQNPSSASGQDKKIYFYKYRGRLISGEIAARLSPEDRISCIPLTEQPLEKPSGTKCDNEGSEKALGIKGTVCGGRTSFCSWDATIRHIDFHQCCECIIAMKFAPAA</sequence>
<name>A0A553HW19_9PEZI</name>
<dbReference type="Proteomes" id="UP000319160">
    <property type="component" value="Unassembled WGS sequence"/>
</dbReference>
<organism evidence="2 3">
    <name type="scientific">Xylaria flabelliformis</name>
    <dbReference type="NCBI Taxonomy" id="2512241"/>
    <lineage>
        <taxon>Eukaryota</taxon>
        <taxon>Fungi</taxon>
        <taxon>Dikarya</taxon>
        <taxon>Ascomycota</taxon>
        <taxon>Pezizomycotina</taxon>
        <taxon>Sordariomycetes</taxon>
        <taxon>Xylariomycetidae</taxon>
        <taxon>Xylariales</taxon>
        <taxon>Xylariaceae</taxon>
        <taxon>Xylaria</taxon>
    </lineage>
</organism>
<feature type="compositionally biased region" description="Polar residues" evidence="1">
    <location>
        <begin position="16"/>
        <end position="50"/>
    </location>
</feature>
<proteinExistence type="predicted"/>
<gene>
    <name evidence="2" type="ORF">FHL15_007021</name>
</gene>
<evidence type="ECO:0000313" key="3">
    <source>
        <dbReference type="Proteomes" id="UP000319160"/>
    </source>
</evidence>
<evidence type="ECO:0000256" key="1">
    <source>
        <dbReference type="SAM" id="MobiDB-lite"/>
    </source>
</evidence>